<evidence type="ECO:0000259" key="2">
    <source>
        <dbReference type="PROSITE" id="PS51194"/>
    </source>
</evidence>
<organism evidence="3 4">
    <name type="scientific">Methylobacterium adhaesivum</name>
    <dbReference type="NCBI Taxonomy" id="333297"/>
    <lineage>
        <taxon>Bacteria</taxon>
        <taxon>Pseudomonadati</taxon>
        <taxon>Pseudomonadota</taxon>
        <taxon>Alphaproteobacteria</taxon>
        <taxon>Hyphomicrobiales</taxon>
        <taxon>Methylobacteriaceae</taxon>
        <taxon>Methylobacterium</taxon>
    </lineage>
</organism>
<dbReference type="EMBL" id="JAUFPX010000002">
    <property type="protein sequence ID" value="MDN3589662.1"/>
    <property type="molecule type" value="Genomic_DNA"/>
</dbReference>
<dbReference type="InterPro" id="IPR050742">
    <property type="entry name" value="Helicase_Restrict-Modif_Enz"/>
</dbReference>
<evidence type="ECO:0000259" key="1">
    <source>
        <dbReference type="PROSITE" id="PS51192"/>
    </source>
</evidence>
<proteinExistence type="predicted"/>
<dbReference type="PROSITE" id="PS51194">
    <property type="entry name" value="HELICASE_CTER"/>
    <property type="match status" value="1"/>
</dbReference>
<dbReference type="RefSeq" id="WP_238224285.1">
    <property type="nucleotide sequence ID" value="NZ_BPQD01000007.1"/>
</dbReference>
<reference evidence="4" key="1">
    <citation type="journal article" date="2019" name="Int. J. Syst. Evol. Microbiol.">
        <title>The Global Catalogue of Microorganisms (GCM) 10K type strain sequencing project: providing services to taxonomists for standard genome sequencing and annotation.</title>
        <authorList>
            <consortium name="The Broad Institute Genomics Platform"/>
            <consortium name="The Broad Institute Genome Sequencing Center for Infectious Disease"/>
            <person name="Wu L."/>
            <person name="Ma J."/>
        </authorList>
    </citation>
    <scope>NUCLEOTIDE SEQUENCE [LARGE SCALE GENOMIC DNA]</scope>
    <source>
        <strain evidence="4">CECT 7069</strain>
    </source>
</reference>
<dbReference type="EC" id="3.6.4.-" evidence="3"/>
<evidence type="ECO:0000313" key="3">
    <source>
        <dbReference type="EMBL" id="MDN3589662.1"/>
    </source>
</evidence>
<dbReference type="SMART" id="SM00487">
    <property type="entry name" value="DEXDc"/>
    <property type="match status" value="1"/>
</dbReference>
<keyword evidence="3" id="KW-0378">Hydrolase</keyword>
<dbReference type="Gene3D" id="3.40.50.300">
    <property type="entry name" value="P-loop containing nucleotide triphosphate hydrolases"/>
    <property type="match status" value="2"/>
</dbReference>
<dbReference type="Pfam" id="PF00271">
    <property type="entry name" value="Helicase_C"/>
    <property type="match status" value="1"/>
</dbReference>
<dbReference type="InterPro" id="IPR014001">
    <property type="entry name" value="Helicase_ATP-bd"/>
</dbReference>
<dbReference type="InterPro" id="IPR006935">
    <property type="entry name" value="Helicase/UvrB_N"/>
</dbReference>
<evidence type="ECO:0000313" key="4">
    <source>
        <dbReference type="Proteomes" id="UP001224644"/>
    </source>
</evidence>
<dbReference type="GO" id="GO:0004386">
    <property type="term" value="F:helicase activity"/>
    <property type="evidence" value="ECO:0007669"/>
    <property type="project" value="UniProtKB-KW"/>
</dbReference>
<keyword evidence="4" id="KW-1185">Reference proteome</keyword>
<dbReference type="PROSITE" id="PS51192">
    <property type="entry name" value="HELICASE_ATP_BIND_1"/>
    <property type="match status" value="1"/>
</dbReference>
<name>A0ABT8BC93_9HYPH</name>
<keyword evidence="3" id="KW-0547">Nucleotide-binding</keyword>
<keyword evidence="3" id="KW-0067">ATP-binding</keyword>
<accession>A0ABT8BC93</accession>
<protein>
    <submittedName>
        <fullName evidence="3">DEAD/DEAH box helicase</fullName>
        <ecNumber evidence="3">3.6.4.-</ecNumber>
    </submittedName>
</protein>
<feature type="domain" description="Helicase ATP-binding" evidence="1">
    <location>
        <begin position="16"/>
        <end position="157"/>
    </location>
</feature>
<gene>
    <name evidence="3" type="ORF">QWZ12_03445</name>
</gene>
<dbReference type="InterPro" id="IPR001650">
    <property type="entry name" value="Helicase_C-like"/>
</dbReference>
<comment type="caution">
    <text evidence="3">The sequence shown here is derived from an EMBL/GenBank/DDBJ whole genome shotgun (WGS) entry which is preliminary data.</text>
</comment>
<dbReference type="PANTHER" id="PTHR47396:SF1">
    <property type="entry name" value="ATP-DEPENDENT HELICASE IRC3-RELATED"/>
    <property type="match status" value="1"/>
</dbReference>
<keyword evidence="3" id="KW-0347">Helicase</keyword>
<dbReference type="SUPFAM" id="SSF52540">
    <property type="entry name" value="P-loop containing nucleoside triphosphate hydrolases"/>
    <property type="match status" value="1"/>
</dbReference>
<feature type="domain" description="Helicase C-terminal" evidence="2">
    <location>
        <begin position="233"/>
        <end position="379"/>
    </location>
</feature>
<dbReference type="Proteomes" id="UP001224644">
    <property type="component" value="Unassembled WGS sequence"/>
</dbReference>
<sequence>MELRPYQRASLDALYASWRDETGDGLIVLPTGAGKAFVIAALVRETIFRDSTARIAIVTHTRELIAQNHAELRATWPEAPAGIYSAGLGRRETGTQVLFCGIQSVWNRIEAIGAFDLVVVDEAHLIPRAAETRYGRFLAALRAARPDLRVVGLTATPYRLDSGRLDEGAGRLFERIVYEANVGDLIHQGYLAPLICKATATALDVSGVGKRGGDYIPSALEAAVNQDWITRAAVEEMAGYGRDRRAWLAFCAGLAHAEAVRDAVRGQGVSCEMVTGETGKRERDRIVRDFRAGRVRCLTSVGVLSTGFNVPRVDLIALLRPTQSTGLYVQQVGRALRTAPGKTDALILDYAGLVRMHGPVDIVTARSAALVKGREGEIRAKPCPGCGALIALNASTCEACWVEPEDEADDGPSHEAAADDEHPILSRAVPVWRDVRDWQLARHAPSDSLEILFRLGEGFVHRVRIDLERTGYPREKAVQWWRQLGGGRDVPMSVAEALDRADDLTRPAAILIRANGRLSESVSYRFPDGRTFVDTRRLDGAGL</sequence>
<dbReference type="SMART" id="SM00490">
    <property type="entry name" value="HELICc"/>
    <property type="match status" value="1"/>
</dbReference>
<dbReference type="PANTHER" id="PTHR47396">
    <property type="entry name" value="TYPE I RESTRICTION ENZYME ECOKI R PROTEIN"/>
    <property type="match status" value="1"/>
</dbReference>
<dbReference type="Pfam" id="PF04851">
    <property type="entry name" value="ResIII"/>
    <property type="match status" value="1"/>
</dbReference>
<dbReference type="GO" id="GO:0016787">
    <property type="term" value="F:hydrolase activity"/>
    <property type="evidence" value="ECO:0007669"/>
    <property type="project" value="UniProtKB-KW"/>
</dbReference>
<dbReference type="InterPro" id="IPR027417">
    <property type="entry name" value="P-loop_NTPase"/>
</dbReference>